<sequence length="204" mass="23447">MARPKKLPTIINEAEIQALTAQANSRYVTGHRNRVMMQLMLSIGLRLAEVVNLRWDDIDFLSEVLMIREGKGMKDRTLFIKDNNWRGVDDKTALQEWKERQAEELGELPEYVFTTMSANSSGNQLNDRYVQAMIRRYSKRAGINKKISPHTLRHTFATRLYKHTKDIAVVQKALGHSDLSTTMVYVHLVSSDVEKALSNVKDEK</sequence>
<dbReference type="PANTHER" id="PTHR30349:SF64">
    <property type="entry name" value="PROPHAGE INTEGRASE INTD-RELATED"/>
    <property type="match status" value="1"/>
</dbReference>
<evidence type="ECO:0000313" key="4">
    <source>
        <dbReference type="Proteomes" id="UP000218831"/>
    </source>
</evidence>
<evidence type="ECO:0000256" key="1">
    <source>
        <dbReference type="ARBA" id="ARBA00023172"/>
    </source>
</evidence>
<evidence type="ECO:0000259" key="2">
    <source>
        <dbReference type="PROSITE" id="PS51898"/>
    </source>
</evidence>
<dbReference type="SUPFAM" id="SSF56349">
    <property type="entry name" value="DNA breaking-rejoining enzymes"/>
    <property type="match status" value="1"/>
</dbReference>
<dbReference type="GO" id="GO:0006310">
    <property type="term" value="P:DNA recombination"/>
    <property type="evidence" value="ECO:0007669"/>
    <property type="project" value="UniProtKB-KW"/>
</dbReference>
<dbReference type="AlphaFoldDB" id="A0A2A2GEU5"/>
<gene>
    <name evidence="3" type="ORF">CK503_04100</name>
</gene>
<dbReference type="InterPro" id="IPR050090">
    <property type="entry name" value="Tyrosine_recombinase_XerCD"/>
</dbReference>
<dbReference type="OrthoDB" id="9801717at2"/>
<comment type="caution">
    <text evidence="3">The sequence shown here is derived from an EMBL/GenBank/DDBJ whole genome shotgun (WGS) entry which is preliminary data.</text>
</comment>
<dbReference type="Pfam" id="PF00589">
    <property type="entry name" value="Phage_integrase"/>
    <property type="match status" value="1"/>
</dbReference>
<dbReference type="PROSITE" id="PS51898">
    <property type="entry name" value="TYR_RECOMBINASE"/>
    <property type="match status" value="1"/>
</dbReference>
<name>A0A2A2GEU5_9BACT</name>
<accession>A0A2A2GEU5</accession>
<dbReference type="PANTHER" id="PTHR30349">
    <property type="entry name" value="PHAGE INTEGRASE-RELATED"/>
    <property type="match status" value="1"/>
</dbReference>
<keyword evidence="1" id="KW-0233">DNA recombination</keyword>
<protein>
    <submittedName>
        <fullName evidence="3">Integrase</fullName>
    </submittedName>
</protein>
<dbReference type="GO" id="GO:0015074">
    <property type="term" value="P:DNA integration"/>
    <property type="evidence" value="ECO:0007669"/>
    <property type="project" value="InterPro"/>
</dbReference>
<proteinExistence type="predicted"/>
<reference evidence="3 4" key="1">
    <citation type="submission" date="2017-08" db="EMBL/GenBank/DDBJ databases">
        <title>Aliifodinibius alkalisoli sp. nov., isolated from saline alkaline soil.</title>
        <authorList>
            <person name="Liu D."/>
            <person name="Zhang G."/>
        </authorList>
    </citation>
    <scope>NUCLEOTIDE SEQUENCE [LARGE SCALE GENOMIC DNA]</scope>
    <source>
        <strain evidence="3 4">WN023</strain>
    </source>
</reference>
<dbReference type="EMBL" id="NSKE01000002">
    <property type="protein sequence ID" value="PAU95385.1"/>
    <property type="molecule type" value="Genomic_DNA"/>
</dbReference>
<dbReference type="Proteomes" id="UP000218831">
    <property type="component" value="Unassembled WGS sequence"/>
</dbReference>
<evidence type="ECO:0000313" key="3">
    <source>
        <dbReference type="EMBL" id="PAU95385.1"/>
    </source>
</evidence>
<organism evidence="3 4">
    <name type="scientific">Fodinibius salipaludis</name>
    <dbReference type="NCBI Taxonomy" id="2032627"/>
    <lineage>
        <taxon>Bacteria</taxon>
        <taxon>Pseudomonadati</taxon>
        <taxon>Balneolota</taxon>
        <taxon>Balneolia</taxon>
        <taxon>Balneolales</taxon>
        <taxon>Balneolaceae</taxon>
        <taxon>Fodinibius</taxon>
    </lineage>
</organism>
<dbReference type="InterPro" id="IPR013762">
    <property type="entry name" value="Integrase-like_cat_sf"/>
</dbReference>
<keyword evidence="4" id="KW-1185">Reference proteome</keyword>
<dbReference type="GO" id="GO:0003677">
    <property type="term" value="F:DNA binding"/>
    <property type="evidence" value="ECO:0007669"/>
    <property type="project" value="InterPro"/>
</dbReference>
<dbReference type="InterPro" id="IPR011010">
    <property type="entry name" value="DNA_brk_join_enz"/>
</dbReference>
<dbReference type="RefSeq" id="WP_095605512.1">
    <property type="nucleotide sequence ID" value="NZ_NSKE01000002.1"/>
</dbReference>
<dbReference type="InterPro" id="IPR002104">
    <property type="entry name" value="Integrase_catalytic"/>
</dbReference>
<feature type="domain" description="Tyr recombinase" evidence="2">
    <location>
        <begin position="6"/>
        <end position="198"/>
    </location>
</feature>
<dbReference type="Gene3D" id="1.10.443.10">
    <property type="entry name" value="Intergrase catalytic core"/>
    <property type="match status" value="1"/>
</dbReference>